<dbReference type="InterPro" id="IPR029055">
    <property type="entry name" value="Ntn_hydrolases_N"/>
</dbReference>
<dbReference type="EMBL" id="AUZX01003185">
    <property type="protein sequence ID" value="EQD74596.1"/>
    <property type="molecule type" value="Genomic_DNA"/>
</dbReference>
<dbReference type="SUPFAM" id="SSF56235">
    <property type="entry name" value="N-terminal nucleophile aminohydrolases (Ntn hydrolases)"/>
    <property type="match status" value="1"/>
</dbReference>
<dbReference type="PANTHER" id="PTHR43199">
    <property type="entry name" value="GLUTATHIONE HYDROLASE"/>
    <property type="match status" value="1"/>
</dbReference>
<dbReference type="InterPro" id="IPR051792">
    <property type="entry name" value="GGT_bact"/>
</dbReference>
<protein>
    <submittedName>
        <fullName evidence="1">Gamma-glutamyltransferase</fullName>
    </submittedName>
</protein>
<dbReference type="PRINTS" id="PR01210">
    <property type="entry name" value="GGTRANSPTASE"/>
</dbReference>
<gene>
    <name evidence="1" type="ORF">B1A_04391</name>
</gene>
<dbReference type="GO" id="GO:0016740">
    <property type="term" value="F:transferase activity"/>
    <property type="evidence" value="ECO:0007669"/>
    <property type="project" value="UniProtKB-KW"/>
</dbReference>
<feature type="non-terminal residue" evidence="1">
    <location>
        <position position="195"/>
    </location>
</feature>
<dbReference type="Gene3D" id="1.10.246.130">
    <property type="match status" value="1"/>
</dbReference>
<dbReference type="Pfam" id="PF01019">
    <property type="entry name" value="G_glu_transpept"/>
    <property type="match status" value="1"/>
</dbReference>
<dbReference type="PANTHER" id="PTHR43199:SF1">
    <property type="entry name" value="GLUTATHIONE HYDROLASE PROENZYME"/>
    <property type="match status" value="1"/>
</dbReference>
<keyword evidence="1" id="KW-0808">Transferase</keyword>
<name>T1BP65_9ZZZZ</name>
<proteinExistence type="predicted"/>
<reference evidence="1" key="2">
    <citation type="journal article" date="2014" name="ISME J.">
        <title>Microbial stratification in low pH oxic and suboxic macroscopic growths along an acid mine drainage.</title>
        <authorList>
            <person name="Mendez-Garcia C."/>
            <person name="Mesa V."/>
            <person name="Sprenger R.R."/>
            <person name="Richter M."/>
            <person name="Diez M.S."/>
            <person name="Solano J."/>
            <person name="Bargiela R."/>
            <person name="Golyshina O.V."/>
            <person name="Manteca A."/>
            <person name="Ramos J.L."/>
            <person name="Gallego J.R."/>
            <person name="Llorente I."/>
            <person name="Martins Dos Santos V.A."/>
            <person name="Jensen O.N."/>
            <person name="Pelaez A.I."/>
            <person name="Sanchez J."/>
            <person name="Ferrer M."/>
        </authorList>
    </citation>
    <scope>NUCLEOTIDE SEQUENCE</scope>
</reference>
<dbReference type="InterPro" id="IPR043138">
    <property type="entry name" value="GGT_lsub"/>
</dbReference>
<comment type="caution">
    <text evidence="1">The sequence shown here is derived from an EMBL/GenBank/DDBJ whole genome shotgun (WGS) entry which is preliminary data.</text>
</comment>
<reference evidence="1" key="1">
    <citation type="submission" date="2013-08" db="EMBL/GenBank/DDBJ databases">
        <authorList>
            <person name="Mendez C."/>
            <person name="Richter M."/>
            <person name="Ferrer M."/>
            <person name="Sanchez J."/>
        </authorList>
    </citation>
    <scope>NUCLEOTIDE SEQUENCE</scope>
</reference>
<organism evidence="1">
    <name type="scientific">mine drainage metagenome</name>
    <dbReference type="NCBI Taxonomy" id="410659"/>
    <lineage>
        <taxon>unclassified sequences</taxon>
        <taxon>metagenomes</taxon>
        <taxon>ecological metagenomes</taxon>
    </lineage>
</organism>
<accession>T1BP65</accession>
<sequence>MGVPGTVLGLDTALRKYGTMSRQEVMAPAIRLAREGYELERGDVNILDTRVKDFARYPNVAAIFLNHGKPYVAGERLRQPQLARTLEVISREGSRAFYRGPIARAIVAASRARGGILSMRDFAHYTVQWAKPIECGYHGYTVLSDPPPSSGGVTICEILQIIKPYPFPKWGYGSVKTIHYLIEAERRAFADRNTY</sequence>
<evidence type="ECO:0000313" key="1">
    <source>
        <dbReference type="EMBL" id="EQD74596.1"/>
    </source>
</evidence>
<dbReference type="AlphaFoldDB" id="T1BP65"/>